<dbReference type="OMA" id="CRQEEQN"/>
<dbReference type="InterPro" id="IPR017907">
    <property type="entry name" value="Znf_RING_CS"/>
</dbReference>
<dbReference type="PANTHER" id="PTHR22894">
    <property type="entry name" value="RING-TYPE DOMAIN-CONTAINING PROTEIN"/>
    <property type="match status" value="1"/>
</dbReference>
<dbReference type="Pfam" id="PF06803">
    <property type="entry name" value="DUF1232"/>
    <property type="match status" value="1"/>
</dbReference>
<dbReference type="GO" id="GO:0005789">
    <property type="term" value="C:endoplasmic reticulum membrane"/>
    <property type="evidence" value="ECO:0007669"/>
    <property type="project" value="UniProtKB-SubCell"/>
</dbReference>
<dbReference type="AlphaFoldDB" id="A0A0L8HEG0"/>
<dbReference type="PROSITE" id="PS50089">
    <property type="entry name" value="ZF_RING_2"/>
    <property type="match status" value="1"/>
</dbReference>
<dbReference type="STRING" id="37653.A0A0L8HEG0"/>
<dbReference type="InterPro" id="IPR027370">
    <property type="entry name" value="Znf-RING_euk"/>
</dbReference>
<dbReference type="GO" id="GO:0008270">
    <property type="term" value="F:zinc ion binding"/>
    <property type="evidence" value="ECO:0007669"/>
    <property type="project" value="UniProtKB-KW"/>
</dbReference>
<keyword evidence="5 12" id="KW-0863">Zinc-finger</keyword>
<dbReference type="InterPro" id="IPR010652">
    <property type="entry name" value="DUF1232"/>
</dbReference>
<evidence type="ECO:0000256" key="9">
    <source>
        <dbReference type="ARBA" id="ARBA00023136"/>
    </source>
</evidence>
<evidence type="ECO:0000256" key="10">
    <source>
        <dbReference type="ARBA" id="ARBA00030110"/>
    </source>
</evidence>
<dbReference type="Pfam" id="PF13445">
    <property type="entry name" value="zf-RING_UBOX"/>
    <property type="match status" value="1"/>
</dbReference>
<dbReference type="KEGG" id="obi:106871437"/>
<evidence type="ECO:0000256" key="12">
    <source>
        <dbReference type="PROSITE-ProRule" id="PRU00175"/>
    </source>
</evidence>
<evidence type="ECO:0000256" key="1">
    <source>
        <dbReference type="ARBA" id="ARBA00004477"/>
    </source>
</evidence>
<dbReference type="OrthoDB" id="9049620at2759"/>
<organism evidence="15">
    <name type="scientific">Octopus bimaculoides</name>
    <name type="common">California two-spotted octopus</name>
    <dbReference type="NCBI Taxonomy" id="37653"/>
    <lineage>
        <taxon>Eukaryota</taxon>
        <taxon>Metazoa</taxon>
        <taxon>Spiralia</taxon>
        <taxon>Lophotrochozoa</taxon>
        <taxon>Mollusca</taxon>
        <taxon>Cephalopoda</taxon>
        <taxon>Coleoidea</taxon>
        <taxon>Octopodiformes</taxon>
        <taxon>Octopoda</taxon>
        <taxon>Incirrata</taxon>
        <taxon>Octopodidae</taxon>
        <taxon>Octopus</taxon>
    </lineage>
</organism>
<evidence type="ECO:0000313" key="15">
    <source>
        <dbReference type="EMBL" id="KOF87160.1"/>
    </source>
</evidence>
<dbReference type="PROSITE" id="PS00518">
    <property type="entry name" value="ZF_RING_1"/>
    <property type="match status" value="1"/>
</dbReference>
<feature type="transmembrane region" description="Helical" evidence="13">
    <location>
        <begin position="186"/>
        <end position="207"/>
    </location>
</feature>
<dbReference type="PANTHER" id="PTHR22894:SF5">
    <property type="entry name" value="RING-TYPE DOMAIN-CONTAINING PROTEIN"/>
    <property type="match status" value="1"/>
</dbReference>
<dbReference type="SUPFAM" id="SSF57850">
    <property type="entry name" value="RING/U-box"/>
    <property type="match status" value="1"/>
</dbReference>
<keyword evidence="9 13" id="KW-0472">Membrane</keyword>
<keyword evidence="6" id="KW-0256">Endoplasmic reticulum</keyword>
<keyword evidence="4" id="KW-0479">Metal-binding</keyword>
<comment type="subcellular location">
    <subcellularLocation>
        <location evidence="1">Endoplasmic reticulum membrane</location>
        <topology evidence="1">Multi-pass membrane protein</topology>
    </subcellularLocation>
</comment>
<keyword evidence="7" id="KW-0862">Zinc</keyword>
<evidence type="ECO:0000256" key="11">
    <source>
        <dbReference type="ARBA" id="ARBA00031107"/>
    </source>
</evidence>
<feature type="transmembrane region" description="Helical" evidence="13">
    <location>
        <begin position="13"/>
        <end position="33"/>
    </location>
</feature>
<evidence type="ECO:0000256" key="3">
    <source>
        <dbReference type="ARBA" id="ARBA00022692"/>
    </source>
</evidence>
<accession>A0A0L8HEG0</accession>
<dbReference type="InterPro" id="IPR001841">
    <property type="entry name" value="Znf_RING"/>
</dbReference>
<dbReference type="Gene3D" id="3.30.40.10">
    <property type="entry name" value="Zinc/RING finger domain, C3HC4 (zinc finger)"/>
    <property type="match status" value="1"/>
</dbReference>
<dbReference type="EMBL" id="KQ418483">
    <property type="protein sequence ID" value="KOF87161.1"/>
    <property type="molecule type" value="Genomic_DNA"/>
</dbReference>
<feature type="transmembrane region" description="Helical" evidence="13">
    <location>
        <begin position="213"/>
        <end position="236"/>
    </location>
</feature>
<feature type="domain" description="RING-type" evidence="14">
    <location>
        <begin position="74"/>
        <end position="117"/>
    </location>
</feature>
<dbReference type="EMBL" id="KQ418483">
    <property type="protein sequence ID" value="KOF87160.1"/>
    <property type="molecule type" value="Genomic_DNA"/>
</dbReference>
<evidence type="ECO:0000256" key="13">
    <source>
        <dbReference type="SAM" id="Phobius"/>
    </source>
</evidence>
<reference evidence="15" key="1">
    <citation type="submission" date="2015-07" db="EMBL/GenBank/DDBJ databases">
        <title>MeaNS - Measles Nucleotide Surveillance Program.</title>
        <authorList>
            <person name="Tran T."/>
            <person name="Druce J."/>
        </authorList>
    </citation>
    <scope>NUCLEOTIDE SEQUENCE</scope>
    <source>
        <strain evidence="15">UCB-OBI-ISO-001</strain>
        <tissue evidence="15">Gonad</tissue>
    </source>
</reference>
<keyword evidence="8 13" id="KW-1133">Transmembrane helix</keyword>
<dbReference type="InterPro" id="IPR013083">
    <property type="entry name" value="Znf_RING/FYVE/PHD"/>
</dbReference>
<proteinExistence type="predicted"/>
<evidence type="ECO:0000256" key="7">
    <source>
        <dbReference type="ARBA" id="ARBA00022833"/>
    </source>
</evidence>
<evidence type="ECO:0000256" key="4">
    <source>
        <dbReference type="ARBA" id="ARBA00022723"/>
    </source>
</evidence>
<evidence type="ECO:0000256" key="6">
    <source>
        <dbReference type="ARBA" id="ARBA00022824"/>
    </source>
</evidence>
<keyword evidence="3 13" id="KW-0812">Transmembrane</keyword>
<dbReference type="GO" id="GO:0061630">
    <property type="term" value="F:ubiquitin protein ligase activity"/>
    <property type="evidence" value="ECO:0007669"/>
    <property type="project" value="InterPro"/>
</dbReference>
<evidence type="ECO:0000259" key="14">
    <source>
        <dbReference type="PROSITE" id="PS50089"/>
    </source>
</evidence>
<name>A0A0L8HEG0_OCTBM</name>
<gene>
    <name evidence="15" type="ORF">OCBIM_22017330mg</name>
</gene>
<dbReference type="SMART" id="SM00184">
    <property type="entry name" value="RING"/>
    <property type="match status" value="1"/>
</dbReference>
<evidence type="ECO:0000256" key="5">
    <source>
        <dbReference type="ARBA" id="ARBA00022771"/>
    </source>
</evidence>
<evidence type="ECO:0000256" key="2">
    <source>
        <dbReference type="ARBA" id="ARBA00014068"/>
    </source>
</evidence>
<dbReference type="CDD" id="cd16553">
    <property type="entry name" value="RING-HC_RNF170"/>
    <property type="match status" value="1"/>
</dbReference>
<dbReference type="InterPro" id="IPR038896">
    <property type="entry name" value="RNF170"/>
</dbReference>
<sequence>MSSTFLEGVGDEVIYACLLTILPFILITIFATMKKRYNHQIIHPDSLENVQTAREHLNRVPISNPNRRQNESNCPVCLDDLSFGVETNCGHVFCASCIIAYWHYGSWLGGIKCPVCRQKVTLLLLCFTDAETRSTTQERADILNQIHDYNRRFSGEPRSIMDYLNDIPTLLRHCLQELFSWNGLMIIFRMRITICAVFGICYLISPLDIIPEAAFGLFGLLDDVFVLSLMVVYITIAYRELVANRLGG</sequence>
<protein>
    <recommendedName>
        <fullName evidence="2">E3 ubiquitin-protein ligase RNF170</fullName>
    </recommendedName>
    <alternativeName>
        <fullName evidence="11">RING finger protein 170</fullName>
    </alternativeName>
    <alternativeName>
        <fullName evidence="10">RING-type E3 ubiquitin transferase RNF170</fullName>
    </alternativeName>
</protein>
<evidence type="ECO:0000256" key="8">
    <source>
        <dbReference type="ARBA" id="ARBA00022989"/>
    </source>
</evidence>